<accession>A0A251XE49</accession>
<evidence type="ECO:0000256" key="1">
    <source>
        <dbReference type="SAM" id="MobiDB-lite"/>
    </source>
</evidence>
<dbReference type="EMBL" id="MDHH01000006">
    <property type="protein sequence ID" value="OUE00651.1"/>
    <property type="molecule type" value="Genomic_DNA"/>
</dbReference>
<keyword evidence="3" id="KW-1185">Reference proteome</keyword>
<organism evidence="2 3">
    <name type="scientific">Clavibacter michiganensis subsp. michiganensis</name>
    <dbReference type="NCBI Taxonomy" id="33013"/>
    <lineage>
        <taxon>Bacteria</taxon>
        <taxon>Bacillati</taxon>
        <taxon>Actinomycetota</taxon>
        <taxon>Actinomycetes</taxon>
        <taxon>Micrococcales</taxon>
        <taxon>Microbacteriaceae</taxon>
        <taxon>Clavibacter</taxon>
    </lineage>
</organism>
<gene>
    <name evidence="2" type="ORF">CMMCAS07_17265</name>
</gene>
<evidence type="ECO:0000313" key="3">
    <source>
        <dbReference type="Proteomes" id="UP000195062"/>
    </source>
</evidence>
<feature type="compositionally biased region" description="Polar residues" evidence="1">
    <location>
        <begin position="216"/>
        <end position="232"/>
    </location>
</feature>
<feature type="region of interest" description="Disordered" evidence="1">
    <location>
        <begin position="216"/>
        <end position="272"/>
    </location>
</feature>
<name>A0A251XE49_CLAMM</name>
<dbReference type="Proteomes" id="UP000195062">
    <property type="component" value="Unassembled WGS sequence"/>
</dbReference>
<dbReference type="AlphaFoldDB" id="A0A251XE49"/>
<feature type="compositionally biased region" description="Basic and acidic residues" evidence="1">
    <location>
        <begin position="118"/>
        <end position="132"/>
    </location>
</feature>
<protein>
    <submittedName>
        <fullName evidence="2">Uncharacterized protein</fullName>
    </submittedName>
</protein>
<feature type="region of interest" description="Disordered" evidence="1">
    <location>
        <begin position="118"/>
        <end position="179"/>
    </location>
</feature>
<feature type="compositionally biased region" description="Polar residues" evidence="1">
    <location>
        <begin position="160"/>
        <end position="178"/>
    </location>
</feature>
<comment type="caution">
    <text evidence="2">The sequence shown here is derived from an EMBL/GenBank/DDBJ whole genome shotgun (WGS) entry which is preliminary data.</text>
</comment>
<feature type="compositionally biased region" description="Basic residues" evidence="1">
    <location>
        <begin position="254"/>
        <end position="272"/>
    </location>
</feature>
<reference evidence="2 3" key="1">
    <citation type="submission" date="2016-08" db="EMBL/GenBank/DDBJ databases">
        <title>Genome sequence of Clavibacter michiganensis subsp. michiganensis strain CASJ007.</title>
        <authorList>
            <person name="Thapa S.P."/>
            <person name="Coaker G."/>
        </authorList>
    </citation>
    <scope>NUCLEOTIDE SEQUENCE [LARGE SCALE GENOMIC DNA]</scope>
    <source>
        <strain evidence="2">CASJ007</strain>
    </source>
</reference>
<evidence type="ECO:0000313" key="2">
    <source>
        <dbReference type="EMBL" id="OUE00651.1"/>
    </source>
</evidence>
<feature type="compositionally biased region" description="Low complexity" evidence="1">
    <location>
        <begin position="236"/>
        <end position="253"/>
    </location>
</feature>
<proteinExistence type="predicted"/>
<sequence>MLREPTLVARHHGGDAEGEALLAEQRVAAVARSERDDLALLGEVADALVGVVRPRDVRAADPGVVDERRADAVQRADPRGVGADEAERVVAHPGHERHARDDVGAVGDLHAELRDRAAERAHRERDDVERPAAHGSGEEVAELRSRLGGVAPVVRGPASAGSSEQMKVRSSTRATSAGSLRARKLCGRHSGFSRMSVPASTICRVMRSYSATLPVHQTTRSGSVSRATSATHSAMRGSRQRAGQLRRAGAAGRRAPRRRSRCRSGCRAGGRR</sequence>